<organism evidence="2 3">
    <name type="scientific">Hymenobacter aquaticus</name>
    <dbReference type="NCBI Taxonomy" id="1867101"/>
    <lineage>
        <taxon>Bacteria</taxon>
        <taxon>Pseudomonadati</taxon>
        <taxon>Bacteroidota</taxon>
        <taxon>Cytophagia</taxon>
        <taxon>Cytophagales</taxon>
        <taxon>Hymenobacteraceae</taxon>
        <taxon>Hymenobacter</taxon>
    </lineage>
</organism>
<dbReference type="AlphaFoldDB" id="A0A4Z0Q5Y7"/>
<comment type="caution">
    <text evidence="2">The sequence shown here is derived from an EMBL/GenBank/DDBJ whole genome shotgun (WGS) entry which is preliminary data.</text>
</comment>
<evidence type="ECO:0000256" key="1">
    <source>
        <dbReference type="SAM" id="SignalP"/>
    </source>
</evidence>
<name>A0A4Z0Q5Y7_9BACT</name>
<reference evidence="2 3" key="1">
    <citation type="submission" date="2019-04" db="EMBL/GenBank/DDBJ databases">
        <authorList>
            <person name="Feng G."/>
            <person name="Zhang J."/>
            <person name="Zhu H."/>
        </authorList>
    </citation>
    <scope>NUCLEOTIDE SEQUENCE [LARGE SCALE GENOMIC DNA]</scope>
    <source>
        <strain evidence="2 3">JCM 31653</strain>
    </source>
</reference>
<feature type="chain" id="PRO_5021423618" description="Adhesin domain-containing protein" evidence="1">
    <location>
        <begin position="20"/>
        <end position="267"/>
    </location>
</feature>
<gene>
    <name evidence="2" type="ORF">E5K00_07560</name>
</gene>
<feature type="signal peptide" evidence="1">
    <location>
        <begin position="1"/>
        <end position="19"/>
    </location>
</feature>
<evidence type="ECO:0000313" key="3">
    <source>
        <dbReference type="Proteomes" id="UP000297549"/>
    </source>
</evidence>
<dbReference type="RefSeq" id="WP_135462623.1">
    <property type="nucleotide sequence ID" value="NZ_SRLC01000001.1"/>
</dbReference>
<keyword evidence="1" id="KW-0732">Signal</keyword>
<evidence type="ECO:0000313" key="2">
    <source>
        <dbReference type="EMBL" id="TGE25044.1"/>
    </source>
</evidence>
<evidence type="ECO:0008006" key="4">
    <source>
        <dbReference type="Google" id="ProtNLM"/>
    </source>
</evidence>
<sequence>MKKLLAAFLLSTAALPVAAQTAPAFTSTCDEGKYYHSGQERYCETRDLMMAVPKSGPLTVDGRRNGSITVKSWAGQDVRVRAKISIWGADAAAAKAQAATVQISTSNNRLQAGPAAEEEQQWAVSYEIFVPEKTALDLKTHNGSISLKDLRGPVTFEAQNGSVTIAGAGGDVRGHTQNGALNITLAGKKWEGKGLDVATQNGRIAWKVPANYSAQLYSSTQHGPVDTDFDTAVKGKIGREIAVNLGQGGAPVRAVTTNGGISIKRAQ</sequence>
<keyword evidence="3" id="KW-1185">Reference proteome</keyword>
<dbReference type="EMBL" id="SRLC01000001">
    <property type="protein sequence ID" value="TGE25044.1"/>
    <property type="molecule type" value="Genomic_DNA"/>
</dbReference>
<dbReference type="OrthoDB" id="876535at2"/>
<accession>A0A4Z0Q5Y7</accession>
<proteinExistence type="predicted"/>
<protein>
    <recommendedName>
        <fullName evidence="4">Adhesin domain-containing protein</fullName>
    </recommendedName>
</protein>
<dbReference type="Proteomes" id="UP000297549">
    <property type="component" value="Unassembled WGS sequence"/>
</dbReference>